<evidence type="ECO:0000256" key="1">
    <source>
        <dbReference type="SAM" id="Phobius"/>
    </source>
</evidence>
<protein>
    <submittedName>
        <fullName evidence="2">Uncharacterized protein</fullName>
    </submittedName>
</protein>
<proteinExistence type="predicted"/>
<dbReference type="EMBL" id="CAKKLH010000311">
    <property type="protein sequence ID" value="CAH0111188.1"/>
    <property type="molecule type" value="Genomic_DNA"/>
</dbReference>
<reference evidence="2" key="1">
    <citation type="submission" date="2021-11" db="EMBL/GenBank/DDBJ databases">
        <authorList>
            <person name="Schell T."/>
        </authorList>
    </citation>
    <scope>NUCLEOTIDE SEQUENCE</scope>
    <source>
        <strain evidence="2">M5</strain>
    </source>
</reference>
<keyword evidence="1" id="KW-1133">Transmembrane helix</keyword>
<evidence type="ECO:0000313" key="2">
    <source>
        <dbReference type="EMBL" id="CAH0111188.1"/>
    </source>
</evidence>
<sequence>MHTVMEKQHDITLLDALACSLLRTCGYLGLDLLGGNLREGIIKGRAASGGCEKKDLKQALDENQNAKKALISWSLECDTLLMQERCECRPYFFKASIGGLLGLGLGMSFISVIEILYYVFFRRLFLWQRVKWLRLSIRMTRIFSRNSKEERKGRDPVSFDAAQNNNIIWPSSTTLTSTVSTISSPTLNHPVPLTRRYSLNLPPHLQKQLSKY</sequence>
<feature type="transmembrane region" description="Helical" evidence="1">
    <location>
        <begin position="100"/>
        <end position="121"/>
    </location>
</feature>
<keyword evidence="1" id="KW-0472">Membrane</keyword>
<dbReference type="Proteomes" id="UP000789390">
    <property type="component" value="Unassembled WGS sequence"/>
</dbReference>
<gene>
    <name evidence="2" type="ORF">DGAL_LOCUS14823</name>
</gene>
<comment type="caution">
    <text evidence="2">The sequence shown here is derived from an EMBL/GenBank/DDBJ whole genome shotgun (WGS) entry which is preliminary data.</text>
</comment>
<organism evidence="2 3">
    <name type="scientific">Daphnia galeata</name>
    <dbReference type="NCBI Taxonomy" id="27404"/>
    <lineage>
        <taxon>Eukaryota</taxon>
        <taxon>Metazoa</taxon>
        <taxon>Ecdysozoa</taxon>
        <taxon>Arthropoda</taxon>
        <taxon>Crustacea</taxon>
        <taxon>Branchiopoda</taxon>
        <taxon>Diplostraca</taxon>
        <taxon>Cladocera</taxon>
        <taxon>Anomopoda</taxon>
        <taxon>Daphniidae</taxon>
        <taxon>Daphnia</taxon>
    </lineage>
</organism>
<dbReference type="AlphaFoldDB" id="A0A8J2WAF0"/>
<keyword evidence="1" id="KW-0812">Transmembrane</keyword>
<keyword evidence="3" id="KW-1185">Reference proteome</keyword>
<dbReference type="Gene3D" id="1.10.287.770">
    <property type="entry name" value="YojJ-like"/>
    <property type="match status" value="1"/>
</dbReference>
<name>A0A8J2WAF0_9CRUS</name>
<accession>A0A8J2WAF0</accession>
<evidence type="ECO:0000313" key="3">
    <source>
        <dbReference type="Proteomes" id="UP000789390"/>
    </source>
</evidence>